<gene>
    <name evidence="4" type="ORF">F933_03297</name>
</gene>
<dbReference type="AlphaFoldDB" id="N9DYF5"/>
<dbReference type="PANTHER" id="PTHR22946">
    <property type="entry name" value="DIENELACTONE HYDROLASE DOMAIN-CONTAINING PROTEIN-RELATED"/>
    <property type="match status" value="1"/>
</dbReference>
<dbReference type="Proteomes" id="UP000017670">
    <property type="component" value="Unassembled WGS sequence"/>
</dbReference>
<dbReference type="GeneID" id="29858132"/>
<feature type="signal peptide" evidence="2">
    <location>
        <begin position="1"/>
        <end position="20"/>
    </location>
</feature>
<keyword evidence="5" id="KW-1185">Reference proteome</keyword>
<dbReference type="HOGENOM" id="CLU_020407_0_0_6"/>
<dbReference type="EMBL" id="APQL01000012">
    <property type="protein sequence ID" value="ENW03263.1"/>
    <property type="molecule type" value="Genomic_DNA"/>
</dbReference>
<comment type="caution">
    <text evidence="4">The sequence shown here is derived from an EMBL/GenBank/DDBJ whole genome shotgun (WGS) entry which is preliminary data.</text>
</comment>
<dbReference type="InterPro" id="IPR029058">
    <property type="entry name" value="AB_hydrolase_fold"/>
</dbReference>
<dbReference type="STRING" id="262668.GCA_000931715_02127"/>
<proteinExistence type="predicted"/>
<dbReference type="PROSITE" id="PS51257">
    <property type="entry name" value="PROKAR_LIPOPROTEIN"/>
    <property type="match status" value="1"/>
</dbReference>
<dbReference type="PANTHER" id="PTHR22946:SF9">
    <property type="entry name" value="POLYKETIDE TRANSFERASE AF380"/>
    <property type="match status" value="1"/>
</dbReference>
<evidence type="ECO:0000313" key="5">
    <source>
        <dbReference type="Proteomes" id="UP000017670"/>
    </source>
</evidence>
<evidence type="ECO:0000256" key="1">
    <source>
        <dbReference type="ARBA" id="ARBA00022801"/>
    </source>
</evidence>
<name>N9DYF5_9GAMM</name>
<dbReference type="Gene3D" id="3.40.50.1820">
    <property type="entry name" value="alpha/beta hydrolase"/>
    <property type="match status" value="1"/>
</dbReference>
<organism evidence="4 5">
    <name type="scientific">Acinetobacter beijerinckii CIP 110307</name>
    <dbReference type="NCBI Taxonomy" id="1217648"/>
    <lineage>
        <taxon>Bacteria</taxon>
        <taxon>Pseudomonadati</taxon>
        <taxon>Pseudomonadota</taxon>
        <taxon>Gammaproteobacteria</taxon>
        <taxon>Moraxellales</taxon>
        <taxon>Moraxellaceae</taxon>
        <taxon>Acinetobacter</taxon>
    </lineage>
</organism>
<dbReference type="InterPro" id="IPR050261">
    <property type="entry name" value="FrsA_esterase"/>
</dbReference>
<keyword evidence="1" id="KW-0378">Hydrolase</keyword>
<dbReference type="InterPro" id="IPR000383">
    <property type="entry name" value="Xaa-Pro-like_dom"/>
</dbReference>
<accession>N9DYF5</accession>
<dbReference type="SUPFAM" id="SSF53474">
    <property type="entry name" value="alpha/beta-Hydrolases"/>
    <property type="match status" value="1"/>
</dbReference>
<sequence length="533" mass="60202">MRSYVLWLCFSLLFVLQGCAHVAPQTKPIIQKTIELKQRYYQAKTTTPDGTVLAFTVYQPQLAAAQTAPLILHTHGFGLSRMKRPELSLYGFLLPTGQVAKQAWQNGYWVISFDQRGHGDSQGKIRLTDPNKEAQDVITILNWAEKNLPQLSKNQNGVRAGMIGESYAGGVQYIASALDVRLQAIVPITTWYDIANSLAPNGVPKSNWISFLNLIGDWWNWNKFDPELKKAYLDTQHGQLNHSTYDFLKTHQLSWFCEHNQAPKANALIIQGFRDVLFPFNEGVKAAQCIQQAQHDVHLIGVQGGHLQPFAQNSPLGNTPFWYIGKSVRCGDKQEYNLQTIILSWFNQQLKDQQVTSKLPELCVDQSPVNYLSDLTPATQYTLNKTWISPTTSQAVFVPIHTTLQDMHITGAPRLAIQIETKTKGLDPTLFISVAVKSKVNGKYKVLNDQDTPINLKRKQIYDQIKGHTTQPNDYYLNVELPSINGKLQQGDTLGLLINTQSIYYQRVKQSKIEAWISGEIVLPKLWEITAQK</sequence>
<dbReference type="Pfam" id="PF02129">
    <property type="entry name" value="Peptidase_S15"/>
    <property type="match status" value="1"/>
</dbReference>
<protein>
    <recommendedName>
        <fullName evidence="3">Xaa-Pro dipeptidyl-peptidase-like domain-containing protein</fullName>
    </recommendedName>
</protein>
<reference evidence="4 5" key="1">
    <citation type="submission" date="2013-02" db="EMBL/GenBank/DDBJ databases">
        <title>The Genome Sequence of Acinetobacter beijerinckii CIP 110307.</title>
        <authorList>
            <consortium name="The Broad Institute Genome Sequencing Platform"/>
            <consortium name="The Broad Institute Genome Sequencing Center for Infectious Disease"/>
            <person name="Cerqueira G."/>
            <person name="Feldgarden M."/>
            <person name="Courvalin P."/>
            <person name="Perichon B."/>
            <person name="Grillot-Courvalin C."/>
            <person name="Clermont D."/>
            <person name="Rocha E."/>
            <person name="Yoon E.-J."/>
            <person name="Nemec A."/>
            <person name="Walker B."/>
            <person name="Young S.K."/>
            <person name="Zeng Q."/>
            <person name="Gargeya S."/>
            <person name="Fitzgerald M."/>
            <person name="Haas B."/>
            <person name="Abouelleil A."/>
            <person name="Alvarado L."/>
            <person name="Arachchi H.M."/>
            <person name="Berlin A.M."/>
            <person name="Chapman S.B."/>
            <person name="Dewar J."/>
            <person name="Goldberg J."/>
            <person name="Griggs A."/>
            <person name="Gujja S."/>
            <person name="Hansen M."/>
            <person name="Howarth C."/>
            <person name="Imamovic A."/>
            <person name="Larimer J."/>
            <person name="McCowan C."/>
            <person name="Murphy C."/>
            <person name="Neiman D."/>
            <person name="Pearson M."/>
            <person name="Priest M."/>
            <person name="Roberts A."/>
            <person name="Saif S."/>
            <person name="Shea T."/>
            <person name="Sisk P."/>
            <person name="Sykes S."/>
            <person name="Wortman J."/>
            <person name="Nusbaum C."/>
            <person name="Birren B."/>
        </authorList>
    </citation>
    <scope>NUCLEOTIDE SEQUENCE [LARGE SCALE GENOMIC DNA]</scope>
    <source>
        <strain evidence="4 5">CIP 110307</strain>
    </source>
</reference>
<feature type="chain" id="PRO_5004140976" description="Xaa-Pro dipeptidyl-peptidase-like domain-containing protein" evidence="2">
    <location>
        <begin position="21"/>
        <end position="533"/>
    </location>
</feature>
<dbReference type="eggNOG" id="COG2936">
    <property type="taxonomic scope" value="Bacteria"/>
</dbReference>
<feature type="domain" description="Xaa-Pro dipeptidyl-peptidase-like" evidence="3">
    <location>
        <begin position="49"/>
        <end position="308"/>
    </location>
</feature>
<evidence type="ECO:0000256" key="2">
    <source>
        <dbReference type="SAM" id="SignalP"/>
    </source>
</evidence>
<dbReference type="PATRIC" id="fig|1217648.3.peg.3210"/>
<keyword evidence="2" id="KW-0732">Signal</keyword>
<evidence type="ECO:0000313" key="4">
    <source>
        <dbReference type="EMBL" id="ENW03263.1"/>
    </source>
</evidence>
<dbReference type="RefSeq" id="WP_005063002.1">
    <property type="nucleotide sequence ID" value="NZ_KB849766.1"/>
</dbReference>
<dbReference type="GO" id="GO:0052689">
    <property type="term" value="F:carboxylic ester hydrolase activity"/>
    <property type="evidence" value="ECO:0007669"/>
    <property type="project" value="UniProtKB-ARBA"/>
</dbReference>
<evidence type="ECO:0000259" key="3">
    <source>
        <dbReference type="Pfam" id="PF02129"/>
    </source>
</evidence>